<gene>
    <name evidence="6" type="primary">Aste57867_15581</name>
    <name evidence="5" type="ORF">As57867_015525</name>
    <name evidence="6" type="ORF">ASTE57867_15581</name>
</gene>
<protein>
    <submittedName>
        <fullName evidence="6">Aste57867_15581 protein</fullName>
    </submittedName>
</protein>
<reference evidence="6 7" key="1">
    <citation type="submission" date="2019-03" db="EMBL/GenBank/DDBJ databases">
        <authorList>
            <person name="Gaulin E."/>
            <person name="Dumas B."/>
        </authorList>
    </citation>
    <scope>NUCLEOTIDE SEQUENCE [LARGE SCALE GENOMIC DNA]</scope>
    <source>
        <strain evidence="6">CBS 568.67</strain>
    </source>
</reference>
<dbReference type="PANTHER" id="PTHR44858">
    <property type="entry name" value="TETRATRICOPEPTIDE REPEAT PROTEIN 6"/>
    <property type="match status" value="1"/>
</dbReference>
<sequence length="2587" mass="288343">MGAINSSPPSEPPEPEPARPYEVSIEKYDNDVQAVAKRVIAHVHRHHSMPIDDVVKEATRKPAAWFDDVVAAIEASREVERITEGGIEKWQTQTQWVDAVSSTDSGIPHEGTLVRFLYSSVQLLGANEDVALESLANRLAEFSTLSTHQVFQQWCSRLTEGRSNRQAANIVLQVLIQLDMFKRNQNDLILYEWRAPATLFYAECEVVPEERLLLAFLATTPSRLRLVRSRSDLLCFLAQFRATLRQSAGFRRWWVVLWTPPGPIVEHRLRAMNVLTGSDGLLVWDIVTLMDRWQRAESAALESSIISQVDHLNGLDMWFPSHVVDAYEESVFAGYDILASTISTQNVISKLAAPSTSLVRQASQMPCGWYDDVHALTLGTLPSLEGIPLERALLRFLYAKREYIRNDNDLVALVDQFALANPSHCSDVLDCAKDISAWLEHLHVLMTHTVDDYGCAFEWRISPFTQPRDEENWYLPGEELLLEFLADAPSRLMQVSSIGTLGRLLLEFRQSESSPLTFRMWWMSVSEPPVQLVHARLRTLGIALVISNEGNSATYSLGWDIVALINQCDALSMNHPTRCAGKDISIRGSNSRTMLCQGRDRLNLGHPILSRFGLGYWQAPCPARLDARNCPLKALTDDETVVSSSMVELAKAVMLSACPKVVWIEVLTKRLMAHIHSHLSSCHKRYYVAEMKQEIADLLVNYFYDCLLRRDIVECVLSRVAQDPALTLIVDPIGQQSLILFVSGTTKASSRVRNNATLDEISLLTFDDALCRGQVLMERNEFTEAIYVFSDALCLQSSIENRFQALTLRAECFDKIGKIDIAIQCYSDALDLKQSREIFHQRGLAYASVGNYVEAIVDMTAAIKLENLLIKLSAKYCDRGLVYFNMQECTQALDDYNNALKINPLLIHSSGFIGQRARVYITLRDFDNALLDLDRVNRLCVSMSNLFHRGCVRMRLATEAQFKETPPCSRINADPPTVFSTFTSMYERLEDWPIVSGGWPILHRPLWNESAKNYTRIALNDFSLAYESRDRDDGDDIYALLYHLANSHYRLANFTEANQWLDRMLSKALSNTQVIHTSMSQVVVSACLLRAAVFKCCGSPPYDDAFRQVNRAIELHQSTRAHIQRAELHLACCAMDKAVADLNAAVRAHDGLDTMEQLEYIARLVRARIFLRWPAADAGVTEAMIDLTYISKHTRDNTDVETELALARHLMQENHTNISMTQPNNIKTPDSAGRVPGSLPSLVATAAITNADRNAMRRPTPEYKYAVELMNLGDHELAIPAFTDVLKSNGTTHVGALAGRGSCYMHLQQYQLAVKDFTDAIAVDPTPTLYGLRATTYRNMEKHELAVVDMTLAIEREPRKRRRAQYLASRGSMHSYLGEFAAALDDFDGAVTCNETALGIDTYIERSHVHCMLRNFELAIRDLDHVVDTEGTAVKFGSLLSRGMVCLVFAVNMEQKDTTLNHPNAVSSVFSSWDIFQDMTTCHISGAPFQNQSAIALASRALVDFTRATEILSDDGDCFSVLFGRGHCNFRLRNFGDAAKDLKQAIFSSQDKSKSNCAFVLLARILQHQNIPPFRQAMASINQAILVTQNVYAYFMRAELHLHLGSVDNATDDLNVIVERMGMDRVALKARLCRARIYLRWPTTGPSVVDAITDLKFVLEYEPKNEDAKKELAFASTLQPSTIQVNDRGDKSLKESGLPVSDVASSEPIQYDEAKSVSQKATSVSTTPNRVARSALDSDEAGPKLNHAVIDANYVTLEYENAQQLMDDGEYSQAISVFSSFISSSSKGVGHVRALVHRGNCHTKLQQYELALKDFSDALDSLAGSDFRIKHMIQVEAYFGRADVYFILRKYDLAIRDLDSVVDIEGSAARYESLLGRATVCMAFAVDVEQNENAGTPPCAVSSVFLNWSILHDMTKGHIAGEPFRCKLAINLASRALLDLNRAAEKVSAGDLFAFIMERGHCYFRLCKFIDAANDLKEAIRIFKEDKGIPTCAYVLLALNHQHSSAPPYTKAMDCITDGIEITQDFRAYFKRAELHLHCGSIDKAIGDLNVIVTQMATSPVALIARLCRARIYLRWTATDSNVDDAVNDLQYILKREPNNIDAKNELEIAMTALKAQAPTLGASEAGSQKTERTFTSTKPTKGKTTKLVPQKAASIVTTLDRVTTSTQEAALGKPHASQKSPLAPVRKSKTSSADVVDPKSHVTAGATQLSDSVDAPTNFDQSASVHDQGASGLWTDARLSKKQKKLRKKLQVELTNACKRREIEPLIEAIESTMASELGGLFVEQINLAKQVLEAIMDENVIPTDVGATEPRRHETSAREDIQPGELPAVLECTVLPPSDEKVVDKYVDIALKYLAKHDTYQVAVVLGIINSTEKVSAVVAANIIERMKEDPRLICRDEHYGTKKKKKRSVFVLRPTPATLLSLDHVDENVSSTVMTLVEIAVKYLKAHPDHPHACYPISLLNTNAIQLSFAKRGGLTVEAFVDGVVADMTKHTQLVYLDSDKDGQRSFMLKTDIHSAKPRHETPLREVRAISPIPTPSFVFPVATPATMSVKPTPPESSHESIATPSFYFPVKPSTQRLNKTQRG</sequence>
<dbReference type="EMBL" id="CAADRA010005709">
    <property type="protein sequence ID" value="VFT92383.1"/>
    <property type="molecule type" value="Genomic_DNA"/>
</dbReference>
<evidence type="ECO:0000256" key="2">
    <source>
        <dbReference type="ARBA" id="ARBA00022803"/>
    </source>
</evidence>
<feature type="region of interest" description="Disordered" evidence="4">
    <location>
        <begin position="2120"/>
        <end position="2150"/>
    </location>
</feature>
<evidence type="ECO:0000256" key="3">
    <source>
        <dbReference type="PROSITE-ProRule" id="PRU00339"/>
    </source>
</evidence>
<feature type="region of interest" description="Disordered" evidence="4">
    <location>
        <begin position="1686"/>
        <end position="1730"/>
    </location>
</feature>
<dbReference type="Pfam" id="PF13432">
    <property type="entry name" value="TPR_16"/>
    <property type="match status" value="1"/>
</dbReference>
<proteinExistence type="predicted"/>
<organism evidence="6 7">
    <name type="scientific">Aphanomyces stellatus</name>
    <dbReference type="NCBI Taxonomy" id="120398"/>
    <lineage>
        <taxon>Eukaryota</taxon>
        <taxon>Sar</taxon>
        <taxon>Stramenopiles</taxon>
        <taxon>Oomycota</taxon>
        <taxon>Saprolegniomycetes</taxon>
        <taxon>Saprolegniales</taxon>
        <taxon>Verrucalvaceae</taxon>
        <taxon>Aphanomyces</taxon>
    </lineage>
</organism>
<evidence type="ECO:0000256" key="4">
    <source>
        <dbReference type="SAM" id="MobiDB-lite"/>
    </source>
</evidence>
<dbReference type="Proteomes" id="UP000332933">
    <property type="component" value="Unassembled WGS sequence"/>
</dbReference>
<evidence type="ECO:0000313" key="7">
    <source>
        <dbReference type="Proteomes" id="UP000332933"/>
    </source>
</evidence>
<feature type="compositionally biased region" description="Polar residues" evidence="4">
    <location>
        <begin position="2576"/>
        <end position="2587"/>
    </location>
</feature>
<name>A0A485L6F2_9STRA</name>
<dbReference type="InterPro" id="IPR019734">
    <property type="entry name" value="TPR_rpt"/>
</dbReference>
<dbReference type="SUPFAM" id="SSF48452">
    <property type="entry name" value="TPR-like"/>
    <property type="match status" value="4"/>
</dbReference>
<dbReference type="PANTHER" id="PTHR44858:SF1">
    <property type="entry name" value="UDP-N-ACETYLGLUCOSAMINE--PEPTIDE N-ACETYLGLUCOSAMINYLTRANSFERASE SPINDLY-RELATED"/>
    <property type="match status" value="1"/>
</dbReference>
<dbReference type="EMBL" id="VJMH01005688">
    <property type="protein sequence ID" value="KAF0693484.1"/>
    <property type="molecule type" value="Genomic_DNA"/>
</dbReference>
<dbReference type="InterPro" id="IPR011990">
    <property type="entry name" value="TPR-like_helical_dom_sf"/>
</dbReference>
<evidence type="ECO:0000313" key="6">
    <source>
        <dbReference type="EMBL" id="VFT92383.1"/>
    </source>
</evidence>
<evidence type="ECO:0000313" key="5">
    <source>
        <dbReference type="EMBL" id="KAF0693484.1"/>
    </source>
</evidence>
<dbReference type="PROSITE" id="PS50005">
    <property type="entry name" value="TPR"/>
    <property type="match status" value="2"/>
</dbReference>
<feature type="repeat" description="TPR" evidence="3">
    <location>
        <begin position="873"/>
        <end position="906"/>
    </location>
</feature>
<dbReference type="Gene3D" id="1.25.40.10">
    <property type="entry name" value="Tetratricopeptide repeat domain"/>
    <property type="match status" value="8"/>
</dbReference>
<keyword evidence="7" id="KW-1185">Reference proteome</keyword>
<feature type="repeat" description="TPR" evidence="3">
    <location>
        <begin position="1294"/>
        <end position="1327"/>
    </location>
</feature>
<evidence type="ECO:0000256" key="1">
    <source>
        <dbReference type="ARBA" id="ARBA00022737"/>
    </source>
</evidence>
<feature type="compositionally biased region" description="Polar residues" evidence="4">
    <location>
        <begin position="1716"/>
        <end position="1729"/>
    </location>
</feature>
<reference evidence="5" key="2">
    <citation type="submission" date="2019-06" db="EMBL/GenBank/DDBJ databases">
        <title>Genomics analysis of Aphanomyces spp. identifies a new class of oomycete effector associated with host adaptation.</title>
        <authorList>
            <person name="Gaulin E."/>
        </authorList>
    </citation>
    <scope>NUCLEOTIDE SEQUENCE</scope>
    <source>
        <strain evidence="5">CBS 578.67</strain>
    </source>
</reference>
<dbReference type="SMART" id="SM00028">
    <property type="entry name" value="TPR"/>
    <property type="match status" value="17"/>
</dbReference>
<feature type="region of interest" description="Disordered" evidence="4">
    <location>
        <begin position="2167"/>
        <end position="2214"/>
    </location>
</feature>
<keyword evidence="2 3" id="KW-0802">TPR repeat</keyword>
<dbReference type="OrthoDB" id="1926212at2759"/>
<feature type="region of interest" description="Disordered" evidence="4">
    <location>
        <begin position="2553"/>
        <end position="2587"/>
    </location>
</feature>
<dbReference type="InterPro" id="IPR050498">
    <property type="entry name" value="Ycf3"/>
</dbReference>
<accession>A0A485L6F2</accession>
<keyword evidence="1" id="KW-0677">Repeat</keyword>